<evidence type="ECO:0000313" key="1">
    <source>
        <dbReference type="EMBL" id="KAG8542873.1"/>
    </source>
</evidence>
<dbReference type="EMBL" id="WNYA01004305">
    <property type="protein sequence ID" value="KAG8542873.1"/>
    <property type="molecule type" value="Genomic_DNA"/>
</dbReference>
<protein>
    <submittedName>
        <fullName evidence="1">Uncharacterized protein</fullName>
    </submittedName>
</protein>
<sequence>MMVSLRLRLLKERTGKGGGGVIELIMYSQPPNLQKIRHNYGERFKAKGSMSDSLLGNQERHKFCKRGCALYTPGPKKWQSKCEIPKNLEIVFQIDGSHTDSPARNEQFPLPTRLKNFLKLE</sequence>
<accession>A0AAV6Z9F0</accession>
<dbReference type="AlphaFoldDB" id="A0AAV6Z9F0"/>
<organism evidence="1 2">
    <name type="scientific">Engystomops pustulosus</name>
    <name type="common">Tungara frog</name>
    <name type="synonym">Physalaemus pustulosus</name>
    <dbReference type="NCBI Taxonomy" id="76066"/>
    <lineage>
        <taxon>Eukaryota</taxon>
        <taxon>Metazoa</taxon>
        <taxon>Chordata</taxon>
        <taxon>Craniata</taxon>
        <taxon>Vertebrata</taxon>
        <taxon>Euteleostomi</taxon>
        <taxon>Amphibia</taxon>
        <taxon>Batrachia</taxon>
        <taxon>Anura</taxon>
        <taxon>Neobatrachia</taxon>
        <taxon>Hyloidea</taxon>
        <taxon>Leptodactylidae</taxon>
        <taxon>Leiuperinae</taxon>
        <taxon>Engystomops</taxon>
    </lineage>
</organism>
<gene>
    <name evidence="1" type="ORF">GDO81_025933</name>
</gene>
<reference evidence="1" key="1">
    <citation type="thesis" date="2020" institute="ProQuest LLC" country="789 East Eisenhower Parkway, Ann Arbor, MI, USA">
        <title>Comparative Genomics and Chromosome Evolution.</title>
        <authorList>
            <person name="Mudd A.B."/>
        </authorList>
    </citation>
    <scope>NUCLEOTIDE SEQUENCE</scope>
    <source>
        <strain evidence="1">237g6f4</strain>
        <tissue evidence="1">Blood</tissue>
    </source>
</reference>
<name>A0AAV6Z9F0_ENGPU</name>
<keyword evidence="2" id="KW-1185">Reference proteome</keyword>
<dbReference type="Proteomes" id="UP000824782">
    <property type="component" value="Unassembled WGS sequence"/>
</dbReference>
<comment type="caution">
    <text evidence="1">The sequence shown here is derived from an EMBL/GenBank/DDBJ whole genome shotgun (WGS) entry which is preliminary data.</text>
</comment>
<proteinExistence type="predicted"/>
<evidence type="ECO:0000313" key="2">
    <source>
        <dbReference type="Proteomes" id="UP000824782"/>
    </source>
</evidence>